<feature type="region of interest" description="Disordered" evidence="1">
    <location>
        <begin position="220"/>
        <end position="241"/>
    </location>
</feature>
<dbReference type="Pfam" id="PF20415">
    <property type="entry name" value="DUF6699"/>
    <property type="match status" value="1"/>
</dbReference>
<evidence type="ECO:0000313" key="3">
    <source>
        <dbReference type="EMBL" id="KAJ3478063.1"/>
    </source>
</evidence>
<organism evidence="3 4">
    <name type="scientific">Meripilus lineatus</name>
    <dbReference type="NCBI Taxonomy" id="2056292"/>
    <lineage>
        <taxon>Eukaryota</taxon>
        <taxon>Fungi</taxon>
        <taxon>Dikarya</taxon>
        <taxon>Basidiomycota</taxon>
        <taxon>Agaricomycotina</taxon>
        <taxon>Agaricomycetes</taxon>
        <taxon>Polyporales</taxon>
        <taxon>Meripilaceae</taxon>
        <taxon>Meripilus</taxon>
    </lineage>
</organism>
<keyword evidence="4" id="KW-1185">Reference proteome</keyword>
<feature type="compositionally biased region" description="Low complexity" evidence="1">
    <location>
        <begin position="108"/>
        <end position="123"/>
    </location>
</feature>
<feature type="compositionally biased region" description="Polar residues" evidence="1">
    <location>
        <begin position="221"/>
        <end position="233"/>
    </location>
</feature>
<feature type="compositionally biased region" description="Low complexity" evidence="1">
    <location>
        <begin position="149"/>
        <end position="173"/>
    </location>
</feature>
<dbReference type="EMBL" id="JANAWD010000541">
    <property type="protein sequence ID" value="KAJ3478063.1"/>
    <property type="molecule type" value="Genomic_DNA"/>
</dbReference>
<proteinExistence type="predicted"/>
<feature type="region of interest" description="Disordered" evidence="1">
    <location>
        <begin position="1"/>
        <end position="175"/>
    </location>
</feature>
<evidence type="ECO:0000259" key="2">
    <source>
        <dbReference type="Pfam" id="PF20415"/>
    </source>
</evidence>
<evidence type="ECO:0000256" key="1">
    <source>
        <dbReference type="SAM" id="MobiDB-lite"/>
    </source>
</evidence>
<protein>
    <recommendedName>
        <fullName evidence="2">DUF6699 domain-containing protein</fullName>
    </recommendedName>
</protein>
<name>A0AAD5UUE3_9APHY</name>
<dbReference type="AlphaFoldDB" id="A0AAD5UUE3"/>
<reference evidence="3" key="1">
    <citation type="submission" date="2022-07" db="EMBL/GenBank/DDBJ databases">
        <title>Genome Sequence of Physisporinus lineatus.</title>
        <authorList>
            <person name="Buettner E."/>
        </authorList>
    </citation>
    <scope>NUCLEOTIDE SEQUENCE</scope>
    <source>
        <strain evidence="3">VT162</strain>
    </source>
</reference>
<gene>
    <name evidence="3" type="ORF">NLI96_g10021</name>
</gene>
<comment type="caution">
    <text evidence="3">The sequence shown here is derived from an EMBL/GenBank/DDBJ whole genome shotgun (WGS) entry which is preliminary data.</text>
</comment>
<dbReference type="InterPro" id="IPR046522">
    <property type="entry name" value="DUF6699"/>
</dbReference>
<feature type="domain" description="DUF6699" evidence="2">
    <location>
        <begin position="202"/>
        <end position="350"/>
    </location>
</feature>
<dbReference type="Proteomes" id="UP001212997">
    <property type="component" value="Unassembled WGS sequence"/>
</dbReference>
<evidence type="ECO:0000313" key="4">
    <source>
        <dbReference type="Proteomes" id="UP001212997"/>
    </source>
</evidence>
<feature type="compositionally biased region" description="Basic and acidic residues" evidence="1">
    <location>
        <begin position="87"/>
        <end position="98"/>
    </location>
</feature>
<sequence>MASYFRNLFGGSSPQPTAGSSRGHHRSHSSVPNGAPHPPMYRSHSHTAAPSPLRPGTASSDTRTAYGYGRRGSHSSHTDPAMRPQVLRREGHRAHDPAGRPIHQTPTSSRSNSSSSLFASMNSMPYMTSASDSGHHHASHHDVRPPLRGGPSWHPGSSAGSASSFASSTGHHSQPAAYVQPRMTSLHMHPLLAFTRLHRAPITYDVTFTPSDRTVLDRTTHSPIPTHTLSQPATDPPTPGSQRLVLQSHKFPWPVIVNSSGPRFTIGPSKRGRSSVNSITNLDVLYAIHNTLNVPVTPEEWNQLGHGSRKQQKVTRAYERRCTRMGGGWEGGVRRIDWLGEKTRLIGVEVDKSAGGGGMAKLVFGKA</sequence>
<accession>A0AAD5UUE3</accession>